<name>A0A1U9NLU5_9BACT</name>
<evidence type="ECO:0000313" key="2">
    <source>
        <dbReference type="EMBL" id="AQT68704.1"/>
    </source>
</evidence>
<dbReference type="Pfam" id="PF00092">
    <property type="entry name" value="VWA"/>
    <property type="match status" value="1"/>
</dbReference>
<dbReference type="AlphaFoldDB" id="A0A1U9NLU5"/>
<sequence>MTSHTVLPSTRPKVFLGSVDNSGSSGTLDRNGSTRQESAQDGILAFCQTRTAINPDDLFVGIGFNNKERVFCEPVPVCRIDAIRSAVKSLRPRGGTRSAGLEAANYYADHYRKHGCKVSLIILTDGHISMSSKHMKIAESLKSRGVVIDTIGIGGQPRDVDEQLLKDIATTDPDGYIHYRFIDDSETLIRHYENLAAGLRIENDS</sequence>
<protein>
    <submittedName>
        <fullName evidence="2">von Willebrand factor type A domain protein</fullName>
    </submittedName>
</protein>
<reference evidence="3" key="1">
    <citation type="submission" date="2017-02" db="EMBL/GenBank/DDBJ databases">
        <title>Comparative genomics and description of representatives of a novel lineage of planctomycetes thriving in anoxic sediments.</title>
        <authorList>
            <person name="Spring S."/>
            <person name="Bunk B."/>
            <person name="Sproer C."/>
        </authorList>
    </citation>
    <scope>NUCLEOTIDE SEQUENCE [LARGE SCALE GENOMIC DNA]</scope>
    <source>
        <strain evidence="3">ST-NAGAB-D1</strain>
    </source>
</reference>
<dbReference type="CDD" id="cd00198">
    <property type="entry name" value="vWFA"/>
    <property type="match status" value="1"/>
</dbReference>
<dbReference type="InterPro" id="IPR036465">
    <property type="entry name" value="vWFA_dom_sf"/>
</dbReference>
<dbReference type="InterPro" id="IPR002035">
    <property type="entry name" value="VWF_A"/>
</dbReference>
<evidence type="ECO:0000259" key="1">
    <source>
        <dbReference type="PROSITE" id="PS50234"/>
    </source>
</evidence>
<dbReference type="PROSITE" id="PS50234">
    <property type="entry name" value="VWFA"/>
    <property type="match status" value="1"/>
</dbReference>
<keyword evidence="3" id="KW-1185">Reference proteome</keyword>
<dbReference type="Gene3D" id="3.40.50.410">
    <property type="entry name" value="von Willebrand factor, type A domain"/>
    <property type="match status" value="1"/>
</dbReference>
<dbReference type="SUPFAM" id="SSF53300">
    <property type="entry name" value="vWA-like"/>
    <property type="match status" value="1"/>
</dbReference>
<dbReference type="EMBL" id="CP019791">
    <property type="protein sequence ID" value="AQT68704.1"/>
    <property type="molecule type" value="Genomic_DNA"/>
</dbReference>
<proteinExistence type="predicted"/>
<gene>
    <name evidence="2" type="ORF">STSP2_01876</name>
</gene>
<evidence type="ECO:0000313" key="3">
    <source>
        <dbReference type="Proteomes" id="UP000189674"/>
    </source>
</evidence>
<organism evidence="2 3">
    <name type="scientific">Anaerohalosphaera lusitana</name>
    <dbReference type="NCBI Taxonomy" id="1936003"/>
    <lineage>
        <taxon>Bacteria</taxon>
        <taxon>Pseudomonadati</taxon>
        <taxon>Planctomycetota</taxon>
        <taxon>Phycisphaerae</taxon>
        <taxon>Sedimentisphaerales</taxon>
        <taxon>Anaerohalosphaeraceae</taxon>
        <taxon>Anaerohalosphaera</taxon>
    </lineage>
</organism>
<accession>A0A1U9NLU5</accession>
<dbReference type="OrthoDB" id="9781333at2"/>
<dbReference type="Proteomes" id="UP000189674">
    <property type="component" value="Chromosome"/>
</dbReference>
<dbReference type="KEGG" id="alus:STSP2_01876"/>
<feature type="domain" description="VWFA" evidence="1">
    <location>
        <begin position="82"/>
        <end position="195"/>
    </location>
</feature>
<dbReference type="STRING" id="1936003.STSP2_01876"/>
<dbReference type="RefSeq" id="WP_146661944.1">
    <property type="nucleotide sequence ID" value="NZ_CP019791.1"/>
</dbReference>